<evidence type="ECO:0000313" key="2">
    <source>
        <dbReference type="EMBL" id="MFC6906848.1"/>
    </source>
</evidence>
<sequence length="203" mass="22572">MEESVSGFKVRGTWADIIEHGECITRALRDAGIHTASSKPNSSYPDAFAEWDEWRPKPHDQLEDAISEKTAEQASVDEGTGEKVGESPTEDIQTAGEKLTESSEELEKDDDESPTDKAGESMEHVARAADTAGRKTLRKVEETVYDQVMTQISPYYFDNELMSANLGQVTTGDEEEFIFEVNVNDDDLKSVISERLTDEDSID</sequence>
<keyword evidence="3" id="KW-1185">Reference proteome</keyword>
<feature type="compositionally biased region" description="Basic and acidic residues" evidence="1">
    <location>
        <begin position="114"/>
        <end position="127"/>
    </location>
</feature>
<comment type="caution">
    <text evidence="2">The sequence shown here is derived from an EMBL/GenBank/DDBJ whole genome shotgun (WGS) entry which is preliminary data.</text>
</comment>
<name>A0ABD5V5I3_9EURY</name>
<feature type="compositionally biased region" description="Basic and acidic residues" evidence="1">
    <location>
        <begin position="52"/>
        <end position="71"/>
    </location>
</feature>
<dbReference type="AlphaFoldDB" id="A0ABD5V5I3"/>
<gene>
    <name evidence="2" type="ORF">ACFQGH_16770</name>
</gene>
<dbReference type="EMBL" id="JBHSXQ010000006">
    <property type="protein sequence ID" value="MFC6906848.1"/>
    <property type="molecule type" value="Genomic_DNA"/>
</dbReference>
<dbReference type="Pfam" id="PF19146">
    <property type="entry name" value="DUF5828"/>
    <property type="match status" value="1"/>
</dbReference>
<feature type="compositionally biased region" description="Acidic residues" evidence="1">
    <location>
        <begin position="102"/>
        <end position="113"/>
    </location>
</feature>
<protein>
    <submittedName>
        <fullName evidence="2">DUF5828 family protein</fullName>
    </submittedName>
</protein>
<dbReference type="InterPro" id="IPR043868">
    <property type="entry name" value="DUF5828"/>
</dbReference>
<feature type="region of interest" description="Disordered" evidence="1">
    <location>
        <begin position="35"/>
        <end position="130"/>
    </location>
</feature>
<dbReference type="Proteomes" id="UP001596312">
    <property type="component" value="Unassembled WGS sequence"/>
</dbReference>
<proteinExistence type="predicted"/>
<accession>A0ABD5V5I3</accession>
<reference evidence="2 3" key="1">
    <citation type="journal article" date="2019" name="Int. J. Syst. Evol. Microbiol.">
        <title>The Global Catalogue of Microorganisms (GCM) 10K type strain sequencing project: providing services to taxonomists for standard genome sequencing and annotation.</title>
        <authorList>
            <consortium name="The Broad Institute Genomics Platform"/>
            <consortium name="The Broad Institute Genome Sequencing Center for Infectious Disease"/>
            <person name="Wu L."/>
            <person name="Ma J."/>
        </authorList>
    </citation>
    <scope>NUCLEOTIDE SEQUENCE [LARGE SCALE GENOMIC DNA]</scope>
    <source>
        <strain evidence="2 3">CGMCC 1.3240</strain>
    </source>
</reference>
<evidence type="ECO:0000256" key="1">
    <source>
        <dbReference type="SAM" id="MobiDB-lite"/>
    </source>
</evidence>
<evidence type="ECO:0000313" key="3">
    <source>
        <dbReference type="Proteomes" id="UP001596312"/>
    </source>
</evidence>
<organism evidence="2 3">
    <name type="scientific">Halalkalicoccus tibetensis</name>
    <dbReference type="NCBI Taxonomy" id="175632"/>
    <lineage>
        <taxon>Archaea</taxon>
        <taxon>Methanobacteriati</taxon>
        <taxon>Methanobacteriota</taxon>
        <taxon>Stenosarchaea group</taxon>
        <taxon>Halobacteria</taxon>
        <taxon>Halobacteriales</taxon>
        <taxon>Halococcaceae</taxon>
        <taxon>Halalkalicoccus</taxon>
    </lineage>
</organism>
<dbReference type="RefSeq" id="WP_340605432.1">
    <property type="nucleotide sequence ID" value="NZ_JBBMXV010000006.1"/>
</dbReference>
<feature type="compositionally biased region" description="Polar residues" evidence="1">
    <location>
        <begin position="35"/>
        <end position="44"/>
    </location>
</feature>